<dbReference type="Pfam" id="PF01970">
    <property type="entry name" value="TctA"/>
    <property type="match status" value="1"/>
</dbReference>
<keyword evidence="1" id="KW-0472">Membrane</keyword>
<feature type="transmembrane region" description="Helical" evidence="1">
    <location>
        <begin position="388"/>
        <end position="405"/>
    </location>
</feature>
<keyword evidence="1" id="KW-1133">Transmembrane helix</keyword>
<feature type="transmembrane region" description="Helical" evidence="1">
    <location>
        <begin position="257"/>
        <end position="280"/>
    </location>
</feature>
<dbReference type="InterPro" id="IPR002823">
    <property type="entry name" value="DUF112_TM"/>
</dbReference>
<evidence type="ECO:0000313" key="3">
    <source>
        <dbReference type="EMBL" id="MBD3325011.1"/>
    </source>
</evidence>
<feature type="transmembrane region" description="Helical" evidence="1">
    <location>
        <begin position="56"/>
        <end position="79"/>
    </location>
</feature>
<sequence>MTELSAAFAHILTPVSMFYVILGVTLGITVGAIPGLTGSMLIALTIPLTFYMESTLALILLVSMYVGAVSGGLITASLLRIPGTPASVVTTFDGYPMAKGGRPGRAIGIGIMSSFVGGCISWLFLVSLSPPLAKIALKFGPFELFALVLMALVLIASVGQGSFLRGLISGFLGLLVACPGVDPVLGTLRLDFSIDELAGGFGLLPVLIGLFGISQIINDIMEIELKVERIPLTFSGMFLSLQDLKKQAVNLIRSSVIGTWVGILPGIGANIGSILAYSAAKNSSKTPEKFGTGTDEGVVASEAANNATIGGALIPLITMGIPGSLIDAILLGALILHDVTPGPLLFRDHPGLAYGIIASALVANILMFFIMLGASFGIARLVDIPKSYLVPTILAFCVVGTFALNNRIFDVWVMFLFGLVGYGLERARVPLGPFVIGIILSPIAEVQLRSGLMLSGGTLLPLVTRPIALAFVIISLLTLVWTVYQEMFAHKRNR</sequence>
<feature type="transmembrane region" description="Helical" evidence="1">
    <location>
        <begin position="135"/>
        <end position="157"/>
    </location>
</feature>
<dbReference type="EMBL" id="WJJP01000336">
    <property type="protein sequence ID" value="MBD3325011.1"/>
    <property type="molecule type" value="Genomic_DNA"/>
</dbReference>
<dbReference type="PANTHER" id="PTHR35342:SF5">
    <property type="entry name" value="TRICARBOXYLIC TRANSPORT PROTEIN"/>
    <property type="match status" value="1"/>
</dbReference>
<gene>
    <name evidence="3" type="ORF">GF339_10530</name>
</gene>
<accession>A0A9D5JW28</accession>
<dbReference type="Proteomes" id="UP000649604">
    <property type="component" value="Unassembled WGS sequence"/>
</dbReference>
<proteinExistence type="predicted"/>
<reference evidence="3" key="1">
    <citation type="submission" date="2019-11" db="EMBL/GenBank/DDBJ databases">
        <title>Microbial mats filling the niche in hypersaline microbial mats.</title>
        <authorList>
            <person name="Wong H.L."/>
            <person name="Macleod F.I."/>
            <person name="White R.A. III"/>
            <person name="Burns B.P."/>
        </authorList>
    </citation>
    <scope>NUCLEOTIDE SEQUENCE</scope>
    <source>
        <strain evidence="3">Rbin_158</strain>
    </source>
</reference>
<evidence type="ECO:0000256" key="1">
    <source>
        <dbReference type="SAM" id="Phobius"/>
    </source>
</evidence>
<feature type="transmembrane region" description="Helical" evidence="1">
    <location>
        <begin position="106"/>
        <end position="128"/>
    </location>
</feature>
<dbReference type="AlphaFoldDB" id="A0A9D5JW28"/>
<feature type="domain" description="DUF112" evidence="2">
    <location>
        <begin position="18"/>
        <end position="436"/>
    </location>
</feature>
<dbReference type="PANTHER" id="PTHR35342">
    <property type="entry name" value="TRICARBOXYLIC TRANSPORT PROTEIN"/>
    <property type="match status" value="1"/>
</dbReference>
<feature type="transmembrane region" description="Helical" evidence="1">
    <location>
        <begin position="313"/>
        <end position="336"/>
    </location>
</feature>
<feature type="transmembrane region" description="Helical" evidence="1">
    <location>
        <begin position="197"/>
        <end position="217"/>
    </location>
</feature>
<feature type="transmembrane region" description="Helical" evidence="1">
    <location>
        <begin position="466"/>
        <end position="484"/>
    </location>
</feature>
<feature type="transmembrane region" description="Helical" evidence="1">
    <location>
        <begin position="20"/>
        <end position="44"/>
    </location>
</feature>
<comment type="caution">
    <text evidence="3">The sequence shown here is derived from an EMBL/GenBank/DDBJ whole genome shotgun (WGS) entry which is preliminary data.</text>
</comment>
<feature type="transmembrane region" description="Helical" evidence="1">
    <location>
        <begin position="163"/>
        <end position="185"/>
    </location>
</feature>
<keyword evidence="1" id="KW-0812">Transmembrane</keyword>
<name>A0A9D5JW28_9BACT</name>
<evidence type="ECO:0000313" key="4">
    <source>
        <dbReference type="Proteomes" id="UP000649604"/>
    </source>
</evidence>
<feature type="transmembrane region" description="Helical" evidence="1">
    <location>
        <begin position="356"/>
        <end position="376"/>
    </location>
</feature>
<organism evidence="3 4">
    <name type="scientific">candidate division KSB3 bacterium</name>
    <dbReference type="NCBI Taxonomy" id="2044937"/>
    <lineage>
        <taxon>Bacteria</taxon>
        <taxon>candidate division KSB3</taxon>
    </lineage>
</organism>
<protein>
    <recommendedName>
        <fullName evidence="2">DUF112 domain-containing protein</fullName>
    </recommendedName>
</protein>
<evidence type="ECO:0000259" key="2">
    <source>
        <dbReference type="Pfam" id="PF01970"/>
    </source>
</evidence>